<dbReference type="EMBL" id="LUCH01007091">
    <property type="protein sequence ID" value="KAF5396920.1"/>
    <property type="molecule type" value="Genomic_DNA"/>
</dbReference>
<comment type="caution">
    <text evidence="1">The sequence shown here is derived from an EMBL/GenBank/DDBJ whole genome shotgun (WGS) entry which is preliminary data.</text>
</comment>
<accession>A0A8J4SUU9</accession>
<evidence type="ECO:0000313" key="1">
    <source>
        <dbReference type="EMBL" id="KAF5396920.1"/>
    </source>
</evidence>
<protein>
    <submittedName>
        <fullName evidence="1">Uncharacterized protein</fullName>
    </submittedName>
</protein>
<reference evidence="1" key="1">
    <citation type="submission" date="2019-05" db="EMBL/GenBank/DDBJ databases">
        <title>Annotation for the trematode Paragonimus heterotremus.</title>
        <authorList>
            <person name="Choi Y.-J."/>
        </authorList>
    </citation>
    <scope>NUCLEOTIDE SEQUENCE</scope>
    <source>
        <strain evidence="1">LC</strain>
    </source>
</reference>
<organism evidence="1 2">
    <name type="scientific">Paragonimus heterotremus</name>
    <dbReference type="NCBI Taxonomy" id="100268"/>
    <lineage>
        <taxon>Eukaryota</taxon>
        <taxon>Metazoa</taxon>
        <taxon>Spiralia</taxon>
        <taxon>Lophotrochozoa</taxon>
        <taxon>Platyhelminthes</taxon>
        <taxon>Trematoda</taxon>
        <taxon>Digenea</taxon>
        <taxon>Plagiorchiida</taxon>
        <taxon>Troglotremata</taxon>
        <taxon>Troglotrematidae</taxon>
        <taxon>Paragonimus</taxon>
    </lineage>
</organism>
<name>A0A8J4SUU9_9TREM</name>
<evidence type="ECO:0000313" key="2">
    <source>
        <dbReference type="Proteomes" id="UP000748531"/>
    </source>
</evidence>
<proteinExistence type="predicted"/>
<gene>
    <name evidence="1" type="ORF">PHET_10102</name>
</gene>
<dbReference type="OrthoDB" id="6258365at2759"/>
<dbReference type="Proteomes" id="UP000748531">
    <property type="component" value="Unassembled WGS sequence"/>
</dbReference>
<dbReference type="AlphaFoldDB" id="A0A8J4SUU9"/>
<sequence length="129" mass="14819">MELAKPSMNATQLLHSAEQVNNSAHHVISVAEDKRLRSLEKRIVQLERDQLRRKQLDQLGIVNNYVDLQSVRHHSPLKPSELSVRLYNVSVKFLPGLRCIALIPQFPTLGSPLPKHYCDSLMFGYTRMF</sequence>
<keyword evidence="2" id="KW-1185">Reference proteome</keyword>